<comment type="cofactor">
    <cofactor evidence="10 13">
        <name>a divalent metal cation</name>
        <dbReference type="ChEBI" id="CHEBI:60240"/>
    </cofactor>
    <text evidence="10 13">Binds 1 divalent metal cation per subunit.</text>
</comment>
<comment type="cofactor">
    <cofactor evidence="5">
        <name>Fe(2+)</name>
        <dbReference type="ChEBI" id="CHEBI:29033"/>
    </cofactor>
</comment>
<comment type="caution">
    <text evidence="15">The sequence shown here is derived from an EMBL/GenBank/DDBJ whole genome shotgun (WGS) entry which is preliminary data.</text>
</comment>
<feature type="binding site" evidence="10 14">
    <location>
        <position position="62"/>
    </location>
    <ligand>
        <name>substrate</name>
    </ligand>
</feature>
<keyword evidence="13" id="KW-0464">Manganese</keyword>
<feature type="binding site" evidence="10 13">
    <location>
        <position position="31"/>
    </location>
    <ligand>
        <name>a divalent metal cation</name>
        <dbReference type="ChEBI" id="CHEBI:60240"/>
    </ligand>
</feature>
<accession>A0A832MKI5</accession>
<feature type="active site" description="Proton acceptor" evidence="10 12">
    <location>
        <position position="31"/>
    </location>
</feature>
<keyword evidence="10 11" id="KW-0119">Carbohydrate metabolism</keyword>
<comment type="similarity">
    <text evidence="6 10 11">Belongs to the ribulose-phosphate 3-epimerase family.</text>
</comment>
<name>A0A832MKI5_UNCEI</name>
<dbReference type="CDD" id="cd00429">
    <property type="entry name" value="RPE"/>
    <property type="match status" value="1"/>
</dbReference>
<evidence type="ECO:0000256" key="12">
    <source>
        <dbReference type="PIRSR" id="PIRSR001461-1"/>
    </source>
</evidence>
<evidence type="ECO:0000313" key="15">
    <source>
        <dbReference type="EMBL" id="HGZ43865.1"/>
    </source>
</evidence>
<feature type="binding site" evidence="14">
    <location>
        <position position="175"/>
    </location>
    <ligand>
        <name>substrate</name>
    </ligand>
</feature>
<dbReference type="NCBIfam" id="TIGR01163">
    <property type="entry name" value="rpe"/>
    <property type="match status" value="1"/>
</dbReference>
<comment type="cofactor">
    <cofactor evidence="3">
        <name>Co(2+)</name>
        <dbReference type="ChEBI" id="CHEBI:48828"/>
    </cofactor>
</comment>
<dbReference type="AlphaFoldDB" id="A0A832MKI5"/>
<dbReference type="GO" id="GO:0004750">
    <property type="term" value="F:D-ribulose-phosphate 3-epimerase activity"/>
    <property type="evidence" value="ECO:0007669"/>
    <property type="project" value="UniProtKB-UniRule"/>
</dbReference>
<dbReference type="EC" id="5.1.3.1" evidence="7 10"/>
<dbReference type="InterPro" id="IPR013785">
    <property type="entry name" value="Aldolase_TIM"/>
</dbReference>
<evidence type="ECO:0000256" key="4">
    <source>
        <dbReference type="ARBA" id="ARBA00001947"/>
    </source>
</evidence>
<evidence type="ECO:0000256" key="10">
    <source>
        <dbReference type="HAMAP-Rule" id="MF_02227"/>
    </source>
</evidence>
<dbReference type="GO" id="GO:0006098">
    <property type="term" value="P:pentose-phosphate shunt"/>
    <property type="evidence" value="ECO:0007669"/>
    <property type="project" value="UniProtKB-UniRule"/>
</dbReference>
<comment type="caution">
    <text evidence="10">Lacks conserved residue(s) required for the propagation of feature annotation.</text>
</comment>
<dbReference type="InterPro" id="IPR011060">
    <property type="entry name" value="RibuloseP-bd_barrel"/>
</dbReference>
<sequence>MLAPSILSADFARLGAEVALADPARDWVHCDVMDNHFVPNLTFGPLVVEAVRRLTPAFLDVHLMIENPARLFGAFARAGADLVTVHAEAAHERPLADVLAVLRDHGCRVGLALRPATPFEAAEPHLDALDLLLVMTVEPGFGGQAFMESMLPKVEAAARARARGGHRYLIEVDGGIGADTAPAARRAGADVFVAGNAVYRADDPRAAADVLRRAIA</sequence>
<evidence type="ECO:0000256" key="3">
    <source>
        <dbReference type="ARBA" id="ARBA00001941"/>
    </source>
</evidence>
<comment type="pathway">
    <text evidence="10">Carbohydrate degradation.</text>
</comment>
<dbReference type="GO" id="GO:0046872">
    <property type="term" value="F:metal ion binding"/>
    <property type="evidence" value="ECO:0007669"/>
    <property type="project" value="UniProtKB-UniRule"/>
</dbReference>
<dbReference type="HAMAP" id="MF_02227">
    <property type="entry name" value="RPE"/>
    <property type="match status" value="1"/>
</dbReference>
<keyword evidence="13" id="KW-0862">Zinc</keyword>
<evidence type="ECO:0000256" key="9">
    <source>
        <dbReference type="ARBA" id="ARBA00023235"/>
    </source>
</evidence>
<evidence type="ECO:0000256" key="11">
    <source>
        <dbReference type="PIRNR" id="PIRNR001461"/>
    </source>
</evidence>
<gene>
    <name evidence="10 15" type="primary">rpe</name>
    <name evidence="15" type="ORF">ENR23_10665</name>
</gene>
<dbReference type="InterPro" id="IPR000056">
    <property type="entry name" value="Ribul_P_3_epim-like"/>
</dbReference>
<dbReference type="InterPro" id="IPR026019">
    <property type="entry name" value="Ribul_P_3_epim"/>
</dbReference>
<organism evidence="15">
    <name type="scientific">Eiseniibacteriota bacterium</name>
    <dbReference type="NCBI Taxonomy" id="2212470"/>
    <lineage>
        <taxon>Bacteria</taxon>
        <taxon>Candidatus Eiseniibacteriota</taxon>
    </lineage>
</organism>
<dbReference type="PANTHER" id="PTHR11749">
    <property type="entry name" value="RIBULOSE-5-PHOSPHATE-3-EPIMERASE"/>
    <property type="match status" value="1"/>
</dbReference>
<dbReference type="NCBIfam" id="NF004076">
    <property type="entry name" value="PRK05581.1-4"/>
    <property type="match status" value="1"/>
</dbReference>
<proteinExistence type="inferred from homology"/>
<feature type="binding site" evidence="10 13">
    <location>
        <position position="62"/>
    </location>
    <ligand>
        <name>a divalent metal cation</name>
        <dbReference type="ChEBI" id="CHEBI:60240"/>
    </ligand>
</feature>
<dbReference type="Gene3D" id="3.20.20.70">
    <property type="entry name" value="Aldolase class I"/>
    <property type="match status" value="1"/>
</dbReference>
<dbReference type="GO" id="GO:0005737">
    <property type="term" value="C:cytoplasm"/>
    <property type="evidence" value="ECO:0007669"/>
    <property type="project" value="UniProtKB-ARBA"/>
</dbReference>
<keyword evidence="9 10" id="KW-0413">Isomerase</keyword>
<feature type="binding site" evidence="10 14">
    <location>
        <begin position="140"/>
        <end position="143"/>
    </location>
    <ligand>
        <name>substrate</name>
    </ligand>
</feature>
<feature type="binding site" evidence="10 14">
    <location>
        <position position="5"/>
    </location>
    <ligand>
        <name>substrate</name>
    </ligand>
</feature>
<evidence type="ECO:0000256" key="6">
    <source>
        <dbReference type="ARBA" id="ARBA00009541"/>
    </source>
</evidence>
<comment type="catalytic activity">
    <reaction evidence="1 10 11">
        <text>D-ribulose 5-phosphate = D-xylulose 5-phosphate</text>
        <dbReference type="Rhea" id="RHEA:13677"/>
        <dbReference type="ChEBI" id="CHEBI:57737"/>
        <dbReference type="ChEBI" id="CHEBI:58121"/>
        <dbReference type="EC" id="5.1.3.1"/>
    </reaction>
</comment>
<evidence type="ECO:0000256" key="8">
    <source>
        <dbReference type="ARBA" id="ARBA00022723"/>
    </source>
</evidence>
<keyword evidence="13" id="KW-0170">Cobalt</keyword>
<dbReference type="PIRSF" id="PIRSF001461">
    <property type="entry name" value="RPE"/>
    <property type="match status" value="1"/>
</dbReference>
<feature type="binding site" evidence="10 13">
    <location>
        <position position="29"/>
    </location>
    <ligand>
        <name>a divalent metal cation</name>
        <dbReference type="ChEBI" id="CHEBI:60240"/>
    </ligand>
</feature>
<evidence type="ECO:0000256" key="14">
    <source>
        <dbReference type="PIRSR" id="PIRSR001461-3"/>
    </source>
</evidence>
<dbReference type="EMBL" id="DSQF01000022">
    <property type="protein sequence ID" value="HGZ43865.1"/>
    <property type="molecule type" value="Genomic_DNA"/>
</dbReference>
<comment type="cofactor">
    <cofactor evidence="4">
        <name>Zn(2+)</name>
        <dbReference type="ChEBI" id="CHEBI:29105"/>
    </cofactor>
</comment>
<dbReference type="GO" id="GO:0019323">
    <property type="term" value="P:pentose catabolic process"/>
    <property type="evidence" value="ECO:0007669"/>
    <property type="project" value="UniProtKB-UniRule"/>
</dbReference>
<keyword evidence="8 10" id="KW-0479">Metal-binding</keyword>
<dbReference type="FunFam" id="3.20.20.70:FF:000004">
    <property type="entry name" value="Ribulose-phosphate 3-epimerase"/>
    <property type="match status" value="1"/>
</dbReference>
<feature type="binding site" evidence="10">
    <location>
        <begin position="173"/>
        <end position="175"/>
    </location>
    <ligand>
        <name>substrate</name>
    </ligand>
</feature>
<protein>
    <recommendedName>
        <fullName evidence="7 10">Ribulose-phosphate 3-epimerase</fullName>
        <ecNumber evidence="7 10">5.1.3.1</ecNumber>
    </recommendedName>
</protein>
<reference evidence="15" key="1">
    <citation type="journal article" date="2020" name="mSystems">
        <title>Genome- and Community-Level Interaction Insights into Carbon Utilization and Element Cycling Functions of Hydrothermarchaeota in Hydrothermal Sediment.</title>
        <authorList>
            <person name="Zhou Z."/>
            <person name="Liu Y."/>
            <person name="Xu W."/>
            <person name="Pan J."/>
            <person name="Luo Z.H."/>
            <person name="Li M."/>
        </authorList>
    </citation>
    <scope>NUCLEOTIDE SEQUENCE [LARGE SCALE GENOMIC DNA]</scope>
    <source>
        <strain evidence="15">SpSt-381</strain>
    </source>
</reference>
<dbReference type="SUPFAM" id="SSF51366">
    <property type="entry name" value="Ribulose-phoshate binding barrel"/>
    <property type="match status" value="1"/>
</dbReference>
<feature type="binding site" evidence="10 13">
    <location>
        <position position="173"/>
    </location>
    <ligand>
        <name>a divalent metal cation</name>
        <dbReference type="ChEBI" id="CHEBI:60240"/>
    </ligand>
</feature>
<evidence type="ECO:0000256" key="13">
    <source>
        <dbReference type="PIRSR" id="PIRSR001461-2"/>
    </source>
</evidence>
<comment type="cofactor">
    <cofactor evidence="2">
        <name>Mn(2+)</name>
        <dbReference type="ChEBI" id="CHEBI:29035"/>
    </cofactor>
</comment>
<dbReference type="PROSITE" id="PS01086">
    <property type="entry name" value="RIBUL_P_3_EPIMER_2"/>
    <property type="match status" value="1"/>
</dbReference>
<dbReference type="Pfam" id="PF00834">
    <property type="entry name" value="Ribul_P_3_epim"/>
    <property type="match status" value="1"/>
</dbReference>
<evidence type="ECO:0000256" key="5">
    <source>
        <dbReference type="ARBA" id="ARBA00001954"/>
    </source>
</evidence>
<evidence type="ECO:0000256" key="1">
    <source>
        <dbReference type="ARBA" id="ARBA00001782"/>
    </source>
</evidence>
<comment type="function">
    <text evidence="10">Catalyzes the reversible epimerization of D-ribulose 5-phosphate to D-xylulose 5-phosphate.</text>
</comment>
<evidence type="ECO:0000256" key="2">
    <source>
        <dbReference type="ARBA" id="ARBA00001936"/>
    </source>
</evidence>
<evidence type="ECO:0000256" key="7">
    <source>
        <dbReference type="ARBA" id="ARBA00013188"/>
    </source>
</evidence>
<feature type="active site" description="Proton donor" evidence="10 12">
    <location>
        <position position="173"/>
    </location>
</feature>